<keyword evidence="5" id="KW-0732">Signal</keyword>
<dbReference type="GO" id="GO:0004252">
    <property type="term" value="F:serine-type endopeptidase activity"/>
    <property type="evidence" value="ECO:0007669"/>
    <property type="project" value="InterPro"/>
</dbReference>
<keyword evidence="8" id="KW-1185">Reference proteome</keyword>
<feature type="signal peptide" evidence="5">
    <location>
        <begin position="1"/>
        <end position="18"/>
    </location>
</feature>
<accession>A0A8K0CK91</accession>
<keyword evidence="2" id="KW-0378">Hydrolase</keyword>
<keyword evidence="4" id="KW-1015">Disulfide bond</keyword>
<evidence type="ECO:0000256" key="1">
    <source>
        <dbReference type="ARBA" id="ARBA00022670"/>
    </source>
</evidence>
<dbReference type="InterPro" id="IPR050430">
    <property type="entry name" value="Peptidase_S1"/>
</dbReference>
<evidence type="ECO:0000256" key="4">
    <source>
        <dbReference type="ARBA" id="ARBA00023157"/>
    </source>
</evidence>
<dbReference type="PANTHER" id="PTHR24276">
    <property type="entry name" value="POLYSERASE-RELATED"/>
    <property type="match status" value="1"/>
</dbReference>
<dbReference type="Gene3D" id="2.40.10.10">
    <property type="entry name" value="Trypsin-like serine proteases"/>
    <property type="match status" value="1"/>
</dbReference>
<evidence type="ECO:0000259" key="6">
    <source>
        <dbReference type="Pfam" id="PF00089"/>
    </source>
</evidence>
<evidence type="ECO:0000256" key="2">
    <source>
        <dbReference type="ARBA" id="ARBA00022801"/>
    </source>
</evidence>
<feature type="chain" id="PRO_5035437719" description="Peptidase S1 domain-containing protein" evidence="5">
    <location>
        <begin position="19"/>
        <end position="170"/>
    </location>
</feature>
<feature type="domain" description="Peptidase S1" evidence="6">
    <location>
        <begin position="33"/>
        <end position="149"/>
    </location>
</feature>
<name>A0A8K0CK91_IGNLU</name>
<dbReference type="Pfam" id="PF00089">
    <property type="entry name" value="Trypsin"/>
    <property type="match status" value="1"/>
</dbReference>
<organism evidence="7 8">
    <name type="scientific">Ignelater luminosus</name>
    <name type="common">Cucubano</name>
    <name type="synonym">Pyrophorus luminosus</name>
    <dbReference type="NCBI Taxonomy" id="2038154"/>
    <lineage>
        <taxon>Eukaryota</taxon>
        <taxon>Metazoa</taxon>
        <taxon>Ecdysozoa</taxon>
        <taxon>Arthropoda</taxon>
        <taxon>Hexapoda</taxon>
        <taxon>Insecta</taxon>
        <taxon>Pterygota</taxon>
        <taxon>Neoptera</taxon>
        <taxon>Endopterygota</taxon>
        <taxon>Coleoptera</taxon>
        <taxon>Polyphaga</taxon>
        <taxon>Elateriformia</taxon>
        <taxon>Elateroidea</taxon>
        <taxon>Elateridae</taxon>
        <taxon>Agrypninae</taxon>
        <taxon>Pyrophorini</taxon>
        <taxon>Ignelater</taxon>
    </lineage>
</organism>
<keyword evidence="3" id="KW-0720">Serine protease</keyword>
<reference evidence="7" key="1">
    <citation type="submission" date="2019-08" db="EMBL/GenBank/DDBJ databases">
        <title>The genome of the North American firefly Photinus pyralis.</title>
        <authorList>
            <consortium name="Photinus pyralis genome working group"/>
            <person name="Fallon T.R."/>
            <person name="Sander Lower S.E."/>
            <person name="Weng J.-K."/>
        </authorList>
    </citation>
    <scope>NUCLEOTIDE SEQUENCE</scope>
    <source>
        <strain evidence="7">TRF0915ILg1</strain>
        <tissue evidence="7">Whole body</tissue>
    </source>
</reference>
<dbReference type="OrthoDB" id="531708at2759"/>
<dbReference type="GO" id="GO:0006508">
    <property type="term" value="P:proteolysis"/>
    <property type="evidence" value="ECO:0007669"/>
    <property type="project" value="UniProtKB-KW"/>
</dbReference>
<dbReference type="InterPro" id="IPR043504">
    <property type="entry name" value="Peptidase_S1_PA_chymotrypsin"/>
</dbReference>
<proteinExistence type="predicted"/>
<dbReference type="AlphaFoldDB" id="A0A8K0CK91"/>
<protein>
    <recommendedName>
        <fullName evidence="6">Peptidase S1 domain-containing protein</fullName>
    </recommendedName>
</protein>
<dbReference type="InterPro" id="IPR009003">
    <property type="entry name" value="Peptidase_S1_PA"/>
</dbReference>
<comment type="caution">
    <text evidence="7">The sequence shown here is derived from an EMBL/GenBank/DDBJ whole genome shotgun (WGS) entry which is preliminary data.</text>
</comment>
<evidence type="ECO:0000313" key="8">
    <source>
        <dbReference type="Proteomes" id="UP000801492"/>
    </source>
</evidence>
<sequence>MISSFIIANVIIFQCVQAVRETRRYQSDNDRRIIGGTHAFIKNAPYLASLLLRVDRNSGGNHHTFICGSVIVGSYWSITTASCIEKIAEKLIKAGHLIVRSNTTSWIDLSTTKKDRAVSAFRKHELYKGFECGYDYNIAVVRVETPYTEADETFIDIANEAYQVSTKPHN</sequence>
<dbReference type="PANTHER" id="PTHR24276:SF98">
    <property type="entry name" value="FI18310P1-RELATED"/>
    <property type="match status" value="1"/>
</dbReference>
<evidence type="ECO:0000313" key="7">
    <source>
        <dbReference type="EMBL" id="KAF2885487.1"/>
    </source>
</evidence>
<dbReference type="EMBL" id="VTPC01089924">
    <property type="protein sequence ID" value="KAF2885487.1"/>
    <property type="molecule type" value="Genomic_DNA"/>
</dbReference>
<dbReference type="SUPFAM" id="SSF50494">
    <property type="entry name" value="Trypsin-like serine proteases"/>
    <property type="match status" value="1"/>
</dbReference>
<dbReference type="InterPro" id="IPR001254">
    <property type="entry name" value="Trypsin_dom"/>
</dbReference>
<evidence type="ECO:0000256" key="5">
    <source>
        <dbReference type="SAM" id="SignalP"/>
    </source>
</evidence>
<evidence type="ECO:0000256" key="3">
    <source>
        <dbReference type="ARBA" id="ARBA00022825"/>
    </source>
</evidence>
<gene>
    <name evidence="7" type="ORF">ILUMI_20686</name>
</gene>
<keyword evidence="1" id="KW-0645">Protease</keyword>
<dbReference type="Proteomes" id="UP000801492">
    <property type="component" value="Unassembled WGS sequence"/>
</dbReference>